<keyword evidence="4 8" id="KW-0963">Cytoplasm</keyword>
<dbReference type="AlphaFoldDB" id="A0A0C7NWV5"/>
<comment type="similarity">
    <text evidence="2 8 9">Belongs to the GPI family.</text>
</comment>
<dbReference type="InterPro" id="IPR001672">
    <property type="entry name" value="G6P_Isomerase"/>
</dbReference>
<dbReference type="EMBL" id="LN824141">
    <property type="protein sequence ID" value="CEP77838.1"/>
    <property type="molecule type" value="Genomic_DNA"/>
</dbReference>
<dbReference type="InterPro" id="IPR046348">
    <property type="entry name" value="SIS_dom_sf"/>
</dbReference>
<comment type="pathway">
    <text evidence="1 8 9">Carbohydrate degradation; glycolysis; D-glyceraldehyde 3-phosphate and glycerone phosphate from D-glucose: step 2/4.</text>
</comment>
<dbReference type="Gene3D" id="3.40.50.10490">
    <property type="entry name" value="Glucose-6-phosphate isomerase like protein, domain 1"/>
    <property type="match status" value="2"/>
</dbReference>
<dbReference type="PANTHER" id="PTHR11469">
    <property type="entry name" value="GLUCOSE-6-PHOSPHATE ISOMERASE"/>
    <property type="match status" value="1"/>
</dbReference>
<evidence type="ECO:0000256" key="8">
    <source>
        <dbReference type="HAMAP-Rule" id="MF_00473"/>
    </source>
</evidence>
<comment type="function">
    <text evidence="8">Catalyzes the reversible isomerization of glucose-6-phosphate to fructose-6-phosphate.</text>
</comment>
<dbReference type="FunFam" id="3.40.50.10490:FF:000071">
    <property type="entry name" value="Glucose-6-phosphate isomerase"/>
    <property type="match status" value="1"/>
</dbReference>
<dbReference type="InterPro" id="IPR018189">
    <property type="entry name" value="Phosphoglucose_isomerase_CS"/>
</dbReference>
<feature type="active site" description="Proton donor" evidence="8">
    <location>
        <position position="283"/>
    </location>
</feature>
<dbReference type="KEGG" id="dtn:DTL3_0517"/>
<dbReference type="PRINTS" id="PR00662">
    <property type="entry name" value="G6PISOMERASE"/>
</dbReference>
<dbReference type="PANTHER" id="PTHR11469:SF1">
    <property type="entry name" value="GLUCOSE-6-PHOSPHATE ISOMERASE"/>
    <property type="match status" value="1"/>
</dbReference>
<evidence type="ECO:0000256" key="9">
    <source>
        <dbReference type="RuleBase" id="RU000612"/>
    </source>
</evidence>
<dbReference type="HAMAP" id="MF_00473">
    <property type="entry name" value="G6P_isomerase"/>
    <property type="match status" value="1"/>
</dbReference>
<evidence type="ECO:0000256" key="5">
    <source>
        <dbReference type="ARBA" id="ARBA00023152"/>
    </source>
</evidence>
<dbReference type="FunFam" id="3.40.50.10490:FF:000016">
    <property type="entry name" value="Glucose-6-phosphate isomerase"/>
    <property type="match status" value="1"/>
</dbReference>
<dbReference type="RefSeq" id="WP_045087393.1">
    <property type="nucleotide sequence ID" value="NZ_LN824141.1"/>
</dbReference>
<feature type="active site" evidence="8">
    <location>
        <position position="426"/>
    </location>
</feature>
<evidence type="ECO:0000313" key="10">
    <source>
        <dbReference type="EMBL" id="CEP77838.1"/>
    </source>
</evidence>
<dbReference type="PROSITE" id="PS00174">
    <property type="entry name" value="P_GLUCOSE_ISOMERASE_2"/>
    <property type="match status" value="1"/>
</dbReference>
<keyword evidence="11" id="KW-1185">Reference proteome</keyword>
<feature type="active site" evidence="8">
    <location>
        <position position="312"/>
    </location>
</feature>
<evidence type="ECO:0000256" key="4">
    <source>
        <dbReference type="ARBA" id="ARBA00022490"/>
    </source>
</evidence>
<dbReference type="CDD" id="cd05016">
    <property type="entry name" value="SIS_PGI_2"/>
    <property type="match status" value="1"/>
</dbReference>
<sequence>MKGIKFDFSNVFQPNIENGLNEDEINQYKDIIGEIVNKIIEENPGFLSLPFTRVYIDRVLDLKNWVQSFESVVVLGIGGSALGNQALQVALNPLNYNVLPREIRKTPKIFIIDNIDPDFVASNLDQIDPRTTLFNVISKSGTTAEAMANYLVARGIVESYGLDPKSHFLFTTDPQRGVLKKIAEEEGIRTLDIPPHIGGRFSVLTPVGLLSALASGIDIIDLYNGAKDMHKKVTNPNLWENPAALNALIHYLYYQRGYNISVMMAYSNKLFLLADWYRQLWAESLGKKYNVNGEVVNVGQTPIKALGTTDQHSQVQLYNEGPYDKIITFLQLENFQRNIVIPKIHDNFSELSYLGGKSLSTLLNAELAATEYALTHNNRPNLKVIFPQTNPYNIGQFFFSYEFQTVVMGKLLEINPYDQPGVELGKKVTFALMNRLGYEELRDNVEKQTKSKKQVII</sequence>
<evidence type="ECO:0000256" key="6">
    <source>
        <dbReference type="ARBA" id="ARBA00023235"/>
    </source>
</evidence>
<dbReference type="UniPathway" id="UPA00109">
    <property type="reaction ID" value="UER00181"/>
</dbReference>
<reference evidence="11" key="1">
    <citation type="submission" date="2014-11" db="EMBL/GenBank/DDBJ databases">
        <authorList>
            <person name="Wibberg D."/>
        </authorList>
    </citation>
    <scope>NUCLEOTIDE SEQUENCE [LARGE SCALE GENOMIC DNA]</scope>
    <source>
        <strain evidence="11">L3</strain>
    </source>
</reference>
<evidence type="ECO:0000256" key="3">
    <source>
        <dbReference type="ARBA" id="ARBA00022432"/>
    </source>
</evidence>
<dbReference type="PATRIC" id="fig|1006576.9.peg.506"/>
<dbReference type="SUPFAM" id="SSF53697">
    <property type="entry name" value="SIS domain"/>
    <property type="match status" value="1"/>
</dbReference>
<accession>A0A0C7NWV5</accession>
<gene>
    <name evidence="8 10" type="primary">pgi</name>
    <name evidence="10" type="ORF">DTL3_0517</name>
</gene>
<comment type="catalytic activity">
    <reaction evidence="7 8 9">
        <text>alpha-D-glucose 6-phosphate = beta-D-fructose 6-phosphate</text>
        <dbReference type="Rhea" id="RHEA:11816"/>
        <dbReference type="ChEBI" id="CHEBI:57634"/>
        <dbReference type="ChEBI" id="CHEBI:58225"/>
        <dbReference type="EC" id="5.3.1.9"/>
    </reaction>
</comment>
<evidence type="ECO:0000256" key="2">
    <source>
        <dbReference type="ARBA" id="ARBA00006604"/>
    </source>
</evidence>
<organism evidence="10 11">
    <name type="scientific">Defluviitoga tunisiensis</name>
    <dbReference type="NCBI Taxonomy" id="1006576"/>
    <lineage>
        <taxon>Bacteria</taxon>
        <taxon>Thermotogati</taxon>
        <taxon>Thermotogota</taxon>
        <taxon>Thermotogae</taxon>
        <taxon>Petrotogales</taxon>
        <taxon>Petrotogaceae</taxon>
        <taxon>Defluviitoga</taxon>
    </lineage>
</organism>
<comment type="pathway">
    <text evidence="8">Carbohydrate biosynthesis; gluconeogenesis.</text>
</comment>
<dbReference type="GO" id="GO:0005829">
    <property type="term" value="C:cytosol"/>
    <property type="evidence" value="ECO:0007669"/>
    <property type="project" value="TreeGrafter"/>
</dbReference>
<evidence type="ECO:0000256" key="7">
    <source>
        <dbReference type="ARBA" id="ARBA00029321"/>
    </source>
</evidence>
<dbReference type="EC" id="5.3.1.9" evidence="8"/>
<evidence type="ECO:0000313" key="11">
    <source>
        <dbReference type="Proteomes" id="UP000032809"/>
    </source>
</evidence>
<dbReference type="GO" id="GO:0051156">
    <property type="term" value="P:glucose 6-phosphate metabolic process"/>
    <property type="evidence" value="ECO:0007669"/>
    <property type="project" value="TreeGrafter"/>
</dbReference>
<dbReference type="PROSITE" id="PS51463">
    <property type="entry name" value="P_GLUCOSE_ISOMERASE_3"/>
    <property type="match status" value="1"/>
</dbReference>
<protein>
    <recommendedName>
        <fullName evidence="8">Glucose-6-phosphate isomerase</fullName>
        <shortName evidence="8">GPI</shortName>
        <ecNumber evidence="8">5.3.1.9</ecNumber>
    </recommendedName>
    <alternativeName>
        <fullName evidence="8">Phosphoglucose isomerase</fullName>
        <shortName evidence="8">PGI</shortName>
    </alternativeName>
    <alternativeName>
        <fullName evidence="8">Phosphohexose isomerase</fullName>
        <shortName evidence="8">PHI</shortName>
    </alternativeName>
</protein>
<dbReference type="GO" id="GO:0048029">
    <property type="term" value="F:monosaccharide binding"/>
    <property type="evidence" value="ECO:0007669"/>
    <property type="project" value="TreeGrafter"/>
</dbReference>
<name>A0A0C7NWV5_DEFTU</name>
<keyword evidence="5 8" id="KW-0324">Glycolysis</keyword>
<proteinExistence type="inferred from homology"/>
<dbReference type="InterPro" id="IPR035482">
    <property type="entry name" value="SIS_PGI_2"/>
</dbReference>
<dbReference type="Pfam" id="PF00342">
    <property type="entry name" value="PGI"/>
    <property type="match status" value="1"/>
</dbReference>
<keyword evidence="6 8" id="KW-0413">Isomerase</keyword>
<dbReference type="STRING" id="1006576.DTL3_0517"/>
<dbReference type="GO" id="GO:0097367">
    <property type="term" value="F:carbohydrate derivative binding"/>
    <property type="evidence" value="ECO:0007669"/>
    <property type="project" value="InterPro"/>
</dbReference>
<dbReference type="GO" id="GO:0006094">
    <property type="term" value="P:gluconeogenesis"/>
    <property type="evidence" value="ECO:0007669"/>
    <property type="project" value="UniProtKB-UniRule"/>
</dbReference>
<comment type="subcellular location">
    <subcellularLocation>
        <location evidence="8">Cytoplasm</location>
    </subcellularLocation>
</comment>
<dbReference type="InterPro" id="IPR035476">
    <property type="entry name" value="SIS_PGI_1"/>
</dbReference>
<dbReference type="GO" id="GO:0006096">
    <property type="term" value="P:glycolytic process"/>
    <property type="evidence" value="ECO:0007669"/>
    <property type="project" value="UniProtKB-UniRule"/>
</dbReference>
<dbReference type="CDD" id="cd05015">
    <property type="entry name" value="SIS_PGI_1"/>
    <property type="match status" value="1"/>
</dbReference>
<dbReference type="UniPathway" id="UPA00138"/>
<keyword evidence="3 8" id="KW-0312">Gluconeogenesis</keyword>
<dbReference type="GO" id="GO:0004347">
    <property type="term" value="F:glucose-6-phosphate isomerase activity"/>
    <property type="evidence" value="ECO:0007669"/>
    <property type="project" value="UniProtKB-UniRule"/>
</dbReference>
<dbReference type="HOGENOM" id="CLU_037303_1_0_0"/>
<evidence type="ECO:0000256" key="1">
    <source>
        <dbReference type="ARBA" id="ARBA00004926"/>
    </source>
</evidence>
<dbReference type="OrthoDB" id="140919at2"/>
<dbReference type="Proteomes" id="UP000032809">
    <property type="component" value="Chromosome I"/>
</dbReference>